<feature type="transmembrane region" description="Helical" evidence="6">
    <location>
        <begin position="287"/>
        <end position="307"/>
    </location>
</feature>
<sequence length="313" mass="33191">MSDAVSPGRPVSAAHNLVGVGLAAVAAMAFSLRAIFVKLAYEDMSDPVTLLALRMIFSLPFLIAALGLHLRSSAATAPLTRRDALALAALGFVGYYLSSFLDMVGLQFVAAGIGRLLLFLYPTIVVIISALVLGKRISRREVVALLITYAGVALVLSGQFDKPNANFWLGALLVMLSAATFSIYLVGSGEVVARLGSIRFTAYATAAASVYCIVQFLLLRPLSALVLPIRVYELALAMALFSTVMPLFMMAEALRRIGASRVAMISALGPAATVISGYVGLDERMTWVQTIGGVLIVSGVLIVAVHVRKLDKK</sequence>
<dbReference type="EMBL" id="VSTH01000013">
    <property type="protein sequence ID" value="TYO68197.1"/>
    <property type="molecule type" value="Genomic_DNA"/>
</dbReference>
<evidence type="ECO:0000313" key="9">
    <source>
        <dbReference type="Proteomes" id="UP000324797"/>
    </source>
</evidence>
<organism evidence="8 9">
    <name type="scientific">Bradyrhizobium hipponense</name>
    <dbReference type="NCBI Taxonomy" id="2605638"/>
    <lineage>
        <taxon>Bacteria</taxon>
        <taxon>Pseudomonadati</taxon>
        <taxon>Pseudomonadota</taxon>
        <taxon>Alphaproteobacteria</taxon>
        <taxon>Hyphomicrobiales</taxon>
        <taxon>Nitrobacteraceae</taxon>
        <taxon>Bradyrhizobium</taxon>
    </lineage>
</organism>
<keyword evidence="2" id="KW-1003">Cell membrane</keyword>
<keyword evidence="4 6" id="KW-1133">Transmembrane helix</keyword>
<keyword evidence="9" id="KW-1185">Reference proteome</keyword>
<name>A0A5S4YWL6_9BRAD</name>
<accession>A0A5S4YWL6</accession>
<feature type="transmembrane region" description="Helical" evidence="6">
    <location>
        <begin position="12"/>
        <end position="36"/>
    </location>
</feature>
<evidence type="ECO:0000256" key="5">
    <source>
        <dbReference type="ARBA" id="ARBA00023136"/>
    </source>
</evidence>
<evidence type="ECO:0000259" key="7">
    <source>
        <dbReference type="Pfam" id="PF00892"/>
    </source>
</evidence>
<comment type="subcellular location">
    <subcellularLocation>
        <location evidence="1">Cell membrane</location>
        <topology evidence="1">Multi-pass membrane protein</topology>
    </subcellularLocation>
</comment>
<dbReference type="GO" id="GO:0005886">
    <property type="term" value="C:plasma membrane"/>
    <property type="evidence" value="ECO:0007669"/>
    <property type="project" value="UniProtKB-SubCell"/>
</dbReference>
<evidence type="ECO:0000256" key="2">
    <source>
        <dbReference type="ARBA" id="ARBA00022475"/>
    </source>
</evidence>
<feature type="transmembrane region" description="Helical" evidence="6">
    <location>
        <begin position="198"/>
        <end position="219"/>
    </location>
</feature>
<evidence type="ECO:0000256" key="1">
    <source>
        <dbReference type="ARBA" id="ARBA00004651"/>
    </source>
</evidence>
<dbReference type="InterPro" id="IPR037185">
    <property type="entry name" value="EmrE-like"/>
</dbReference>
<feature type="transmembrane region" description="Helical" evidence="6">
    <location>
        <begin position="142"/>
        <end position="160"/>
    </location>
</feature>
<feature type="transmembrane region" description="Helical" evidence="6">
    <location>
        <begin position="166"/>
        <end position="186"/>
    </location>
</feature>
<dbReference type="Pfam" id="PF00892">
    <property type="entry name" value="EamA"/>
    <property type="match status" value="2"/>
</dbReference>
<evidence type="ECO:0000313" key="8">
    <source>
        <dbReference type="EMBL" id="TYO68197.1"/>
    </source>
</evidence>
<dbReference type="PANTHER" id="PTHR42920">
    <property type="entry name" value="OS03G0707200 PROTEIN-RELATED"/>
    <property type="match status" value="1"/>
</dbReference>
<dbReference type="InterPro" id="IPR000620">
    <property type="entry name" value="EamA_dom"/>
</dbReference>
<keyword evidence="3 6" id="KW-0812">Transmembrane</keyword>
<reference evidence="8 9" key="1">
    <citation type="submission" date="2019-08" db="EMBL/GenBank/DDBJ databases">
        <title>Bradyrhizobium hipponensis sp. nov., a rhizobium isolated from a Lupinus angustifolius root nodule in Tunisia.</title>
        <authorList>
            <person name="Off K."/>
            <person name="Rejili M."/>
            <person name="Mars M."/>
            <person name="Brachmann A."/>
            <person name="Marin M."/>
        </authorList>
    </citation>
    <scope>NUCLEOTIDE SEQUENCE [LARGE SCALE GENOMIC DNA]</scope>
    <source>
        <strain evidence="9">aSej3</strain>
    </source>
</reference>
<dbReference type="Proteomes" id="UP000324797">
    <property type="component" value="Unassembled WGS sequence"/>
</dbReference>
<evidence type="ECO:0000256" key="4">
    <source>
        <dbReference type="ARBA" id="ARBA00022989"/>
    </source>
</evidence>
<protein>
    <submittedName>
        <fullName evidence="8">DMT family transporter</fullName>
    </submittedName>
</protein>
<feature type="transmembrane region" description="Helical" evidence="6">
    <location>
        <begin position="231"/>
        <end position="250"/>
    </location>
</feature>
<gene>
    <name evidence="8" type="ORF">FXV83_02330</name>
</gene>
<evidence type="ECO:0000256" key="6">
    <source>
        <dbReference type="SAM" id="Phobius"/>
    </source>
</evidence>
<dbReference type="InterPro" id="IPR051258">
    <property type="entry name" value="Diverse_Substrate_Transporter"/>
</dbReference>
<feature type="transmembrane region" description="Helical" evidence="6">
    <location>
        <begin position="48"/>
        <end position="70"/>
    </location>
</feature>
<dbReference type="AlphaFoldDB" id="A0A5S4YWL6"/>
<feature type="domain" description="EamA" evidence="7">
    <location>
        <begin position="19"/>
        <end position="156"/>
    </location>
</feature>
<feature type="transmembrane region" description="Helical" evidence="6">
    <location>
        <begin position="113"/>
        <end position="133"/>
    </location>
</feature>
<evidence type="ECO:0000256" key="3">
    <source>
        <dbReference type="ARBA" id="ARBA00022692"/>
    </source>
</evidence>
<dbReference type="SUPFAM" id="SSF103481">
    <property type="entry name" value="Multidrug resistance efflux transporter EmrE"/>
    <property type="match status" value="2"/>
</dbReference>
<comment type="caution">
    <text evidence="8">The sequence shown here is derived from an EMBL/GenBank/DDBJ whole genome shotgun (WGS) entry which is preliminary data.</text>
</comment>
<feature type="domain" description="EamA" evidence="7">
    <location>
        <begin position="169"/>
        <end position="304"/>
    </location>
</feature>
<feature type="transmembrane region" description="Helical" evidence="6">
    <location>
        <begin position="82"/>
        <end position="101"/>
    </location>
</feature>
<feature type="transmembrane region" description="Helical" evidence="6">
    <location>
        <begin position="262"/>
        <end position="281"/>
    </location>
</feature>
<keyword evidence="5 6" id="KW-0472">Membrane</keyword>
<dbReference type="Gene3D" id="1.10.3730.20">
    <property type="match status" value="1"/>
</dbReference>
<proteinExistence type="predicted"/>
<dbReference type="PANTHER" id="PTHR42920:SF5">
    <property type="entry name" value="EAMA DOMAIN-CONTAINING PROTEIN"/>
    <property type="match status" value="1"/>
</dbReference>